<evidence type="ECO:0000313" key="3">
    <source>
        <dbReference type="Proteomes" id="UP000765509"/>
    </source>
</evidence>
<comment type="caution">
    <text evidence="2">The sequence shown here is derived from an EMBL/GenBank/DDBJ whole genome shotgun (WGS) entry which is preliminary data.</text>
</comment>
<keyword evidence="3" id="KW-1185">Reference proteome</keyword>
<evidence type="ECO:0000313" key="2">
    <source>
        <dbReference type="EMBL" id="MBW0501912.1"/>
    </source>
</evidence>
<feature type="compositionally biased region" description="Polar residues" evidence="1">
    <location>
        <begin position="132"/>
        <end position="146"/>
    </location>
</feature>
<proteinExistence type="predicted"/>
<reference evidence="2" key="1">
    <citation type="submission" date="2021-03" db="EMBL/GenBank/DDBJ databases">
        <title>Draft genome sequence of rust myrtle Austropuccinia psidii MF-1, a brazilian biotype.</title>
        <authorList>
            <person name="Quecine M.C."/>
            <person name="Pachon D.M.R."/>
            <person name="Bonatelli M.L."/>
            <person name="Correr F.H."/>
            <person name="Franceschini L.M."/>
            <person name="Leite T.F."/>
            <person name="Margarido G.R.A."/>
            <person name="Almeida C.A."/>
            <person name="Ferrarezi J.A."/>
            <person name="Labate C.A."/>
        </authorList>
    </citation>
    <scope>NUCLEOTIDE SEQUENCE</scope>
    <source>
        <strain evidence="2">MF-1</strain>
    </source>
</reference>
<accession>A0A9Q3HF12</accession>
<dbReference type="AlphaFoldDB" id="A0A9Q3HF12"/>
<organism evidence="2 3">
    <name type="scientific">Austropuccinia psidii MF-1</name>
    <dbReference type="NCBI Taxonomy" id="1389203"/>
    <lineage>
        <taxon>Eukaryota</taxon>
        <taxon>Fungi</taxon>
        <taxon>Dikarya</taxon>
        <taxon>Basidiomycota</taxon>
        <taxon>Pucciniomycotina</taxon>
        <taxon>Pucciniomycetes</taxon>
        <taxon>Pucciniales</taxon>
        <taxon>Sphaerophragmiaceae</taxon>
        <taxon>Austropuccinia</taxon>
    </lineage>
</organism>
<protein>
    <submittedName>
        <fullName evidence="2">Uncharacterized protein</fullName>
    </submittedName>
</protein>
<dbReference type="EMBL" id="AVOT02016565">
    <property type="protein sequence ID" value="MBW0501912.1"/>
    <property type="molecule type" value="Genomic_DNA"/>
</dbReference>
<evidence type="ECO:0000256" key="1">
    <source>
        <dbReference type="SAM" id="MobiDB-lite"/>
    </source>
</evidence>
<name>A0A9Q3HF12_9BASI</name>
<dbReference type="Proteomes" id="UP000765509">
    <property type="component" value="Unassembled WGS sequence"/>
</dbReference>
<feature type="region of interest" description="Disordered" evidence="1">
    <location>
        <begin position="112"/>
        <end position="146"/>
    </location>
</feature>
<feature type="compositionally biased region" description="Polar residues" evidence="1">
    <location>
        <begin position="112"/>
        <end position="123"/>
    </location>
</feature>
<gene>
    <name evidence="2" type="ORF">O181_041627</name>
</gene>
<sequence length="179" mass="20132">MKSPNDLLLEQTSTIQPVYNIEQLVPFGAKEVVKDENPVSKVSSIGRSMKALTFEPYYDALRVLDPNTGKVKIFCDYVQLRSETSVIMRKDHGSLQKFPTESQHQPVTVTLPTLGKNHTSHPNQVPHHVEPAQNNDLPLSPTSNSVRQSERYTYVPFYDTAPRDISSEISPENIIEGAR</sequence>